<dbReference type="InterPro" id="IPR033124">
    <property type="entry name" value="Ser_caboxypep_his_AS"/>
</dbReference>
<evidence type="ECO:0000256" key="3">
    <source>
        <dbReference type="ARBA" id="ARBA00009431"/>
    </source>
</evidence>
<dbReference type="EMBL" id="CP034457">
    <property type="protein sequence ID" value="QBM87767.1"/>
    <property type="molecule type" value="Genomic_DNA"/>
</dbReference>
<evidence type="ECO:0000256" key="4">
    <source>
        <dbReference type="ARBA" id="ARBA00022645"/>
    </source>
</evidence>
<dbReference type="InterPro" id="IPR018202">
    <property type="entry name" value="Ser_caboxypep_ser_AS"/>
</dbReference>
<comment type="catalytic activity">
    <reaction evidence="1">
        <text>Preferential release of a C-terminal arginine or lysine residue.</text>
        <dbReference type="EC" id="3.4.16.6"/>
    </reaction>
</comment>
<evidence type="ECO:0000313" key="17">
    <source>
        <dbReference type="EMBL" id="QBM87767.1"/>
    </source>
</evidence>
<evidence type="ECO:0000256" key="9">
    <source>
        <dbReference type="ARBA" id="ARBA00022801"/>
    </source>
</evidence>
<keyword evidence="5 14" id="KW-0645">Protease</keyword>
<evidence type="ECO:0000256" key="2">
    <source>
        <dbReference type="ARBA" id="ARBA00004393"/>
    </source>
</evidence>
<dbReference type="GO" id="GO:0005802">
    <property type="term" value="C:trans-Golgi network"/>
    <property type="evidence" value="ECO:0007669"/>
    <property type="project" value="TreeGrafter"/>
</dbReference>
<dbReference type="PANTHER" id="PTHR11802:SF190">
    <property type="entry name" value="PHEROMONE-PROCESSING CARBOXYPEPTIDASE KEX1"/>
    <property type="match status" value="1"/>
</dbReference>
<evidence type="ECO:0000256" key="10">
    <source>
        <dbReference type="ARBA" id="ARBA00022989"/>
    </source>
</evidence>
<evidence type="ECO:0000256" key="7">
    <source>
        <dbReference type="ARBA" id="ARBA00022703"/>
    </source>
</evidence>
<dbReference type="InterPro" id="IPR001563">
    <property type="entry name" value="Peptidase_S10"/>
</dbReference>
<evidence type="ECO:0000256" key="8">
    <source>
        <dbReference type="ARBA" id="ARBA00022729"/>
    </source>
</evidence>
<evidence type="ECO:0000256" key="14">
    <source>
        <dbReference type="RuleBase" id="RU361156"/>
    </source>
</evidence>
<feature type="transmembrane region" description="Helical" evidence="16">
    <location>
        <begin position="536"/>
        <end position="556"/>
    </location>
</feature>
<keyword evidence="4 14" id="KW-0121">Carboxypeptidase</keyword>
<dbReference type="EC" id="3.4.16.-" evidence="14"/>
<accession>A0A4P6XKB0</accession>
<keyword evidence="7" id="KW-0053">Apoptosis</keyword>
<dbReference type="Proteomes" id="UP000292447">
    <property type="component" value="Chromosome II"/>
</dbReference>
<evidence type="ECO:0000256" key="11">
    <source>
        <dbReference type="ARBA" id="ARBA00023034"/>
    </source>
</evidence>
<sequence length="645" mass="72325">MLNFLAFLVYTLVVAGNPIKRARESLSDTQGYTQKDYLVTRLPGLTENVPDRDIPLMFAGQLPLYHENNTHYFFWKFVDRQKVAGAENKTIFWLNGGPGCLSMDGALMEAGPFRVNGDNKVTYNEGSWHRKGDVVFVDQPAGTGFSYSTEYDRELGDVLWHFLTFLERYFALFPEDLHNEILLAGESYAGQYIPYIARAVLDRNSRINNDANLTAATYNLRGLLIGNGYISPNEQGLSFVPFAVQSGMITTNHPHWGDLLKAHESCQNAVAQTSVDDISAFSVVDKTCDRVLTLLLKFTADRDAPQDAQCFNMYDYTLKDEFPSCGMNWPPDLAHVTPFLAREAVMSDLNLVFHKHWTECSGSVGSHLKARKSLPAVKLLPGLLEQLQIVLFHGNKDVICNYLGAEMMIKNLKWGGSTGFSDDAVTYDWRHNGSVEGYLRSERNLTYVNVFNASHMVPFDKPEVSRAIVDLLYKVYDVRSEADEKPQILTYPIGYNSSYSEEESLMGTSAQSNLTVPGQNSSDQETPPPTSRIVRVIQLAVIVVLIWGVCALYTTYKSKPTSIIKTKPTGRKKNVLWADQLEEAVKVPGVSQAPSLITKALNKFKKLDTQGTYLRVEDDIEMNENVPDGDDFVIGSDEEDEQNRN</sequence>
<keyword evidence="6 16" id="KW-0812">Transmembrane</keyword>
<comment type="subcellular location">
    <subcellularLocation>
        <location evidence="2">Golgi apparatus</location>
        <location evidence="2">trans-Golgi network membrane</location>
        <topology evidence="2">Single-pass type I membrane protein</topology>
    </subcellularLocation>
</comment>
<dbReference type="PANTHER" id="PTHR11802">
    <property type="entry name" value="SERINE PROTEASE FAMILY S10 SERINE CARBOXYPEPTIDASE"/>
    <property type="match status" value="1"/>
</dbReference>
<keyword evidence="11" id="KW-0333">Golgi apparatus</keyword>
<evidence type="ECO:0000256" key="6">
    <source>
        <dbReference type="ARBA" id="ARBA00022692"/>
    </source>
</evidence>
<keyword evidence="10 16" id="KW-1133">Transmembrane helix</keyword>
<dbReference type="SUPFAM" id="SSF53474">
    <property type="entry name" value="alpha/beta-Hydrolases"/>
    <property type="match status" value="1"/>
</dbReference>
<dbReference type="GO" id="GO:0004185">
    <property type="term" value="F:serine-type carboxypeptidase activity"/>
    <property type="evidence" value="ECO:0007669"/>
    <property type="project" value="UniProtKB-UniRule"/>
</dbReference>
<gene>
    <name evidence="17" type="primary">MPUL0B09790</name>
    <name evidence="17" type="ORF">METSCH_B09790</name>
</gene>
<dbReference type="AlphaFoldDB" id="A0A4P6XKB0"/>
<dbReference type="PROSITE" id="PS00560">
    <property type="entry name" value="CARBOXYPEPT_SER_HIS"/>
    <property type="match status" value="1"/>
</dbReference>
<reference evidence="18" key="1">
    <citation type="submission" date="2019-03" db="EMBL/GenBank/DDBJ databases">
        <title>Snf2 controls pulcherriminic acid biosynthesis and connects pigmentation and antifungal activity of the yeast Metschnikowia pulcherrima.</title>
        <authorList>
            <person name="Gore-Lloyd D."/>
            <person name="Sumann I."/>
            <person name="Brachmann A.O."/>
            <person name="Schneeberger K."/>
            <person name="Ortiz-Merino R.A."/>
            <person name="Moreno-Beltran M."/>
            <person name="Schlaefli M."/>
            <person name="Kirner P."/>
            <person name="Santos Kron A."/>
            <person name="Wolfe K.H."/>
            <person name="Piel J."/>
            <person name="Ahrens C.H."/>
            <person name="Henk D."/>
            <person name="Freimoser F.M."/>
        </authorList>
    </citation>
    <scope>NUCLEOTIDE SEQUENCE [LARGE SCALE GENOMIC DNA]</scope>
    <source>
        <strain evidence="18">APC 1.2</strain>
    </source>
</reference>
<keyword evidence="18" id="KW-1185">Reference proteome</keyword>
<evidence type="ECO:0000256" key="5">
    <source>
        <dbReference type="ARBA" id="ARBA00022670"/>
    </source>
</evidence>
<dbReference type="GO" id="GO:0006508">
    <property type="term" value="P:proteolysis"/>
    <property type="evidence" value="ECO:0007669"/>
    <property type="project" value="UniProtKB-KW"/>
</dbReference>
<feature type="region of interest" description="Disordered" evidence="15">
    <location>
        <begin position="506"/>
        <end position="529"/>
    </location>
</feature>
<name>A0A4P6XKB0_9ASCO</name>
<dbReference type="PRINTS" id="PR00724">
    <property type="entry name" value="CRBOXYPTASEC"/>
</dbReference>
<dbReference type="Gene3D" id="3.40.50.1820">
    <property type="entry name" value="alpha/beta hydrolase"/>
    <property type="match status" value="1"/>
</dbReference>
<evidence type="ECO:0000256" key="16">
    <source>
        <dbReference type="SAM" id="Phobius"/>
    </source>
</evidence>
<feature type="signal peptide" evidence="14">
    <location>
        <begin position="1"/>
        <end position="16"/>
    </location>
</feature>
<dbReference type="PROSITE" id="PS00131">
    <property type="entry name" value="CARBOXYPEPT_SER_SER"/>
    <property type="match status" value="1"/>
</dbReference>
<evidence type="ECO:0000256" key="12">
    <source>
        <dbReference type="ARBA" id="ARBA00023136"/>
    </source>
</evidence>
<keyword evidence="12 16" id="KW-0472">Membrane</keyword>
<evidence type="ECO:0000256" key="1">
    <source>
        <dbReference type="ARBA" id="ARBA00001003"/>
    </source>
</evidence>
<evidence type="ECO:0000313" key="18">
    <source>
        <dbReference type="Proteomes" id="UP000292447"/>
    </source>
</evidence>
<keyword evidence="8 14" id="KW-0732">Signal</keyword>
<keyword evidence="13" id="KW-0325">Glycoprotein</keyword>
<evidence type="ECO:0000256" key="15">
    <source>
        <dbReference type="SAM" id="MobiDB-lite"/>
    </source>
</evidence>
<dbReference type="Pfam" id="PF00450">
    <property type="entry name" value="Peptidase_S10"/>
    <property type="match status" value="1"/>
</dbReference>
<dbReference type="STRING" id="2163413.A0A4P6XKB0"/>
<dbReference type="InterPro" id="IPR029058">
    <property type="entry name" value="AB_hydrolase_fold"/>
</dbReference>
<organism evidence="17 18">
    <name type="scientific">Metschnikowia aff. pulcherrima</name>
    <dbReference type="NCBI Taxonomy" id="2163413"/>
    <lineage>
        <taxon>Eukaryota</taxon>
        <taxon>Fungi</taxon>
        <taxon>Dikarya</taxon>
        <taxon>Ascomycota</taxon>
        <taxon>Saccharomycotina</taxon>
        <taxon>Pichiomycetes</taxon>
        <taxon>Metschnikowiaceae</taxon>
        <taxon>Metschnikowia</taxon>
    </lineage>
</organism>
<feature type="chain" id="PRO_5020925637" description="Carboxypeptidase" evidence="14">
    <location>
        <begin position="17"/>
        <end position="645"/>
    </location>
</feature>
<dbReference type="GO" id="GO:0006915">
    <property type="term" value="P:apoptotic process"/>
    <property type="evidence" value="ECO:0007669"/>
    <property type="project" value="UniProtKB-KW"/>
</dbReference>
<keyword evidence="9 14" id="KW-0378">Hydrolase</keyword>
<proteinExistence type="inferred from homology"/>
<feature type="region of interest" description="Disordered" evidence="15">
    <location>
        <begin position="623"/>
        <end position="645"/>
    </location>
</feature>
<comment type="similarity">
    <text evidence="3 14">Belongs to the peptidase S10 family.</text>
</comment>
<feature type="compositionally biased region" description="Polar residues" evidence="15">
    <location>
        <begin position="506"/>
        <end position="525"/>
    </location>
</feature>
<evidence type="ECO:0000256" key="13">
    <source>
        <dbReference type="ARBA" id="ARBA00023180"/>
    </source>
</evidence>
<protein>
    <recommendedName>
        <fullName evidence="14">Carboxypeptidase</fullName>
        <ecNumber evidence="14">3.4.16.-</ecNumber>
    </recommendedName>
</protein>